<dbReference type="GO" id="GO:0005829">
    <property type="term" value="C:cytosol"/>
    <property type="evidence" value="ECO:0007669"/>
    <property type="project" value="TreeGrafter"/>
</dbReference>
<dbReference type="GO" id="GO:0000045">
    <property type="term" value="P:autophagosome assembly"/>
    <property type="evidence" value="ECO:0007669"/>
    <property type="project" value="TreeGrafter"/>
</dbReference>
<accession>A0A367LMC4</accession>
<keyword evidence="3" id="KW-0808">Transferase</keyword>
<dbReference type="PANTHER" id="PTHR14957">
    <property type="entry name" value="UBIQUITIN-LIKE-CONJUGATING ENZYME ATG10"/>
    <property type="match status" value="1"/>
</dbReference>
<sequence length="245" mass="27378">MADDIKHFPSLDRLEFSAACHHLERRYRQATLGPLRSRWKLRLCTALDAAFTVDGTYATYAQIKRPLEPTTDCHGLSLAMERVSFDEEDSEIIRAEESDSVRGASSTHSLCPDQYIQAAIVKDVPHDDAAHVIYEIHLHPTYRVPCLWFTLHNLSVDEPALSIETVFRRLVPDEYKSRLRGVGAVGGISADHHPITGLPAFFVHPCLLGDAISGFQCSLDNYLIIWLGLVGGCVGLWVPREMALQ</sequence>
<dbReference type="GO" id="GO:0000422">
    <property type="term" value="P:autophagy of mitochondrion"/>
    <property type="evidence" value="ECO:0007669"/>
    <property type="project" value="TreeGrafter"/>
</dbReference>
<evidence type="ECO:0000256" key="3">
    <source>
        <dbReference type="ARBA" id="ARBA00022679"/>
    </source>
</evidence>
<dbReference type="InterPro" id="IPR007135">
    <property type="entry name" value="Atg3/Atg10"/>
</dbReference>
<keyword evidence="8" id="KW-0472">Membrane</keyword>
<dbReference type="EMBL" id="LKCN02000002">
    <property type="protein sequence ID" value="RCI15559.1"/>
    <property type="molecule type" value="Genomic_DNA"/>
</dbReference>
<evidence type="ECO:0000256" key="1">
    <source>
        <dbReference type="ARBA" id="ARBA00005696"/>
    </source>
</evidence>
<evidence type="ECO:0000313" key="10">
    <source>
        <dbReference type="Proteomes" id="UP000253664"/>
    </source>
</evidence>
<comment type="similarity">
    <text evidence="1">Belongs to the ATG10 family.</text>
</comment>
<comment type="caution">
    <text evidence="9">The sequence shown here is derived from an EMBL/GenBank/DDBJ whole genome shotgun (WGS) entry which is preliminary data.</text>
</comment>
<keyword evidence="4" id="KW-0833">Ubl conjugation pathway</keyword>
<keyword evidence="5" id="KW-0813">Transport</keyword>
<dbReference type="Pfam" id="PF03987">
    <property type="entry name" value="Autophagy_act_C"/>
    <property type="match status" value="1"/>
</dbReference>
<dbReference type="Proteomes" id="UP000253664">
    <property type="component" value="Unassembled WGS sequence"/>
</dbReference>
<keyword evidence="5" id="KW-0653">Protein transport</keyword>
<dbReference type="GO" id="GO:0061651">
    <property type="term" value="F:Atg12 conjugating enzyme activity"/>
    <property type="evidence" value="ECO:0007669"/>
    <property type="project" value="TreeGrafter"/>
</dbReference>
<evidence type="ECO:0000256" key="8">
    <source>
        <dbReference type="SAM" id="Phobius"/>
    </source>
</evidence>
<evidence type="ECO:0000256" key="4">
    <source>
        <dbReference type="ARBA" id="ARBA00022786"/>
    </source>
</evidence>
<evidence type="ECO:0000256" key="7">
    <source>
        <dbReference type="ARBA" id="ARBA00029833"/>
    </source>
</evidence>
<dbReference type="OrthoDB" id="4089664at2759"/>
<organism evidence="9 10">
    <name type="scientific">Ophiocordyceps polyrhachis-furcata BCC 54312</name>
    <dbReference type="NCBI Taxonomy" id="1330021"/>
    <lineage>
        <taxon>Eukaryota</taxon>
        <taxon>Fungi</taxon>
        <taxon>Dikarya</taxon>
        <taxon>Ascomycota</taxon>
        <taxon>Pezizomycotina</taxon>
        <taxon>Sordariomycetes</taxon>
        <taxon>Hypocreomycetidae</taxon>
        <taxon>Hypocreales</taxon>
        <taxon>Ophiocordycipitaceae</taxon>
        <taxon>Ophiocordyceps</taxon>
    </lineage>
</organism>
<gene>
    <name evidence="9" type="ORF">L249_3496</name>
</gene>
<feature type="transmembrane region" description="Helical" evidence="8">
    <location>
        <begin position="222"/>
        <end position="239"/>
    </location>
</feature>
<keyword evidence="8" id="KW-1133">Transmembrane helix</keyword>
<evidence type="ECO:0000256" key="6">
    <source>
        <dbReference type="ARBA" id="ARBA00023006"/>
    </source>
</evidence>
<name>A0A367LMC4_9HYPO</name>
<dbReference type="GO" id="GO:0032446">
    <property type="term" value="P:protein modification by small protein conjugation"/>
    <property type="evidence" value="ECO:0007669"/>
    <property type="project" value="TreeGrafter"/>
</dbReference>
<keyword evidence="8" id="KW-0812">Transmembrane</keyword>
<keyword evidence="10" id="KW-1185">Reference proteome</keyword>
<dbReference type="STRING" id="1330021.A0A367LMC4"/>
<reference evidence="9 10" key="1">
    <citation type="journal article" date="2015" name="BMC Genomics">
        <title>Insights from the genome of Ophiocordyceps polyrhachis-furcata to pathogenicity and host specificity in insect fungi.</title>
        <authorList>
            <person name="Wichadakul D."/>
            <person name="Kobmoo N."/>
            <person name="Ingsriswang S."/>
            <person name="Tangphatsornruang S."/>
            <person name="Chantasingh D."/>
            <person name="Luangsa-ard J.J."/>
            <person name="Eurwilaichitr L."/>
        </authorList>
    </citation>
    <scope>NUCLEOTIDE SEQUENCE [LARGE SCALE GENOMIC DNA]</scope>
    <source>
        <strain evidence="9 10">BCC 54312</strain>
    </source>
</reference>
<protein>
    <recommendedName>
        <fullName evidence="2">Ubiquitin-like-conjugating enzyme ATG10</fullName>
    </recommendedName>
    <alternativeName>
        <fullName evidence="7">Autophagy-related protein 10</fullName>
    </alternativeName>
</protein>
<evidence type="ECO:0000256" key="2">
    <source>
        <dbReference type="ARBA" id="ARBA00021099"/>
    </source>
</evidence>
<dbReference type="PANTHER" id="PTHR14957:SF1">
    <property type="entry name" value="UBIQUITIN-LIKE-CONJUGATING ENZYME ATG10"/>
    <property type="match status" value="1"/>
</dbReference>
<dbReference type="Gene3D" id="3.30.1460.50">
    <property type="match status" value="1"/>
</dbReference>
<evidence type="ECO:0000256" key="5">
    <source>
        <dbReference type="ARBA" id="ARBA00022927"/>
    </source>
</evidence>
<proteinExistence type="inferred from homology"/>
<dbReference type="AlphaFoldDB" id="A0A367LMC4"/>
<evidence type="ECO:0000313" key="9">
    <source>
        <dbReference type="EMBL" id="RCI15559.1"/>
    </source>
</evidence>
<dbReference type="GO" id="GO:0015031">
    <property type="term" value="P:protein transport"/>
    <property type="evidence" value="ECO:0007669"/>
    <property type="project" value="UniProtKB-KW"/>
</dbReference>
<keyword evidence="6" id="KW-0072">Autophagy</keyword>